<dbReference type="HOGENOM" id="CLU_293258_0_0_1"/>
<dbReference type="OrthoDB" id="73997at2759"/>
<dbReference type="Proteomes" id="UP000000304">
    <property type="component" value="Chromosome X"/>
</dbReference>
<evidence type="ECO:0000259" key="1">
    <source>
        <dbReference type="Pfam" id="PF25150"/>
    </source>
</evidence>
<dbReference type="GO" id="GO:0005829">
    <property type="term" value="C:cytosol"/>
    <property type="evidence" value="ECO:0007669"/>
    <property type="project" value="TreeGrafter"/>
</dbReference>
<accession>B4R2V0</accession>
<dbReference type="STRING" id="7240.B4R2V0"/>
<dbReference type="OMA" id="PNDHANI"/>
<dbReference type="InterPro" id="IPR051954">
    <property type="entry name" value="tRNA_methyltransferase_THADA"/>
</dbReference>
<protein>
    <submittedName>
        <fullName evidence="2">GD15559</fullName>
    </submittedName>
</protein>
<dbReference type="GO" id="GO:0010888">
    <property type="term" value="P:negative regulation of lipid storage"/>
    <property type="evidence" value="ECO:0007669"/>
    <property type="project" value="EnsemblMetazoa"/>
</dbReference>
<dbReference type="GO" id="GO:1990845">
    <property type="term" value="P:adaptive thermogenesis"/>
    <property type="evidence" value="ECO:0007669"/>
    <property type="project" value="EnsemblMetazoa"/>
</dbReference>
<feature type="domain" description="tRNA (32-2'-O)-methyltransferase regulator THADA-like TPR repeats region" evidence="1">
    <location>
        <begin position="443"/>
        <end position="565"/>
    </location>
</feature>
<dbReference type="InterPro" id="IPR016024">
    <property type="entry name" value="ARM-type_fold"/>
</dbReference>
<gene>
    <name evidence="2" type="primary">Dsim\GD15559</name>
    <name evidence="2" type="ORF">Dsim_GD15559</name>
</gene>
<dbReference type="PANTHER" id="PTHR14387">
    <property type="entry name" value="THADA/DEATH RECEPTOR INTERACTING PROTEIN"/>
    <property type="match status" value="1"/>
</dbReference>
<dbReference type="GO" id="GO:0030488">
    <property type="term" value="P:tRNA methylation"/>
    <property type="evidence" value="ECO:0007669"/>
    <property type="project" value="TreeGrafter"/>
</dbReference>
<reference evidence="2 3" key="1">
    <citation type="journal article" date="2007" name="Nature">
        <title>Evolution of genes and genomes on the Drosophila phylogeny.</title>
        <authorList>
            <consortium name="Drosophila 12 Genomes Consortium"/>
            <person name="Clark A.G."/>
            <person name="Eisen M.B."/>
            <person name="Smith D.R."/>
            <person name="Bergman C.M."/>
            <person name="Oliver B."/>
            <person name="Markow T.A."/>
            <person name="Kaufman T.C."/>
            <person name="Kellis M."/>
            <person name="Gelbart W."/>
            <person name="Iyer V.N."/>
            <person name="Pollard D.A."/>
            <person name="Sackton T.B."/>
            <person name="Larracuente A.M."/>
            <person name="Singh N.D."/>
            <person name="Abad J.P."/>
            <person name="Abt D.N."/>
            <person name="Adryan B."/>
            <person name="Aguade M."/>
            <person name="Akashi H."/>
            <person name="Anderson W.W."/>
            <person name="Aquadro C.F."/>
            <person name="Ardell D.H."/>
            <person name="Arguello R."/>
            <person name="Artieri C.G."/>
            <person name="Barbash D.A."/>
            <person name="Barker D."/>
            <person name="Barsanti P."/>
            <person name="Batterham P."/>
            <person name="Batzoglou S."/>
            <person name="Begun D."/>
            <person name="Bhutkar A."/>
            <person name="Blanco E."/>
            <person name="Bosak S.A."/>
            <person name="Bradley R.K."/>
            <person name="Brand A.D."/>
            <person name="Brent M.R."/>
            <person name="Brooks A.N."/>
            <person name="Brown R.H."/>
            <person name="Butlin R.K."/>
            <person name="Caggese C."/>
            <person name="Calvi B.R."/>
            <person name="Bernardo de Carvalho A."/>
            <person name="Caspi A."/>
            <person name="Castrezana S."/>
            <person name="Celniker S.E."/>
            <person name="Chang J.L."/>
            <person name="Chapple C."/>
            <person name="Chatterji S."/>
            <person name="Chinwalla A."/>
            <person name="Civetta A."/>
            <person name="Clifton S.W."/>
            <person name="Comeron J.M."/>
            <person name="Costello J.C."/>
            <person name="Coyne J.A."/>
            <person name="Daub J."/>
            <person name="David R.G."/>
            <person name="Delcher A.L."/>
            <person name="Delehaunty K."/>
            <person name="Do C.B."/>
            <person name="Ebling H."/>
            <person name="Edwards K."/>
            <person name="Eickbush T."/>
            <person name="Evans J.D."/>
            <person name="Filipski A."/>
            <person name="Findeiss S."/>
            <person name="Freyhult E."/>
            <person name="Fulton L."/>
            <person name="Fulton R."/>
            <person name="Garcia A.C."/>
            <person name="Gardiner A."/>
            <person name="Garfield D.A."/>
            <person name="Garvin B.E."/>
            <person name="Gibson G."/>
            <person name="Gilbert D."/>
            <person name="Gnerre S."/>
            <person name="Godfrey J."/>
            <person name="Good R."/>
            <person name="Gotea V."/>
            <person name="Gravely B."/>
            <person name="Greenberg A.J."/>
            <person name="Griffiths-Jones S."/>
            <person name="Gross S."/>
            <person name="Guigo R."/>
            <person name="Gustafson E.A."/>
            <person name="Haerty W."/>
            <person name="Hahn M.W."/>
            <person name="Halligan D.L."/>
            <person name="Halpern A.L."/>
            <person name="Halter G.M."/>
            <person name="Han M.V."/>
            <person name="Heger A."/>
            <person name="Hillier L."/>
            <person name="Hinrichs A.S."/>
            <person name="Holmes I."/>
            <person name="Hoskins R.A."/>
            <person name="Hubisz M.J."/>
            <person name="Hultmark D."/>
            <person name="Huntley M.A."/>
            <person name="Jaffe D.B."/>
            <person name="Jagadeeshan S."/>
            <person name="Jeck W.R."/>
            <person name="Johnson J."/>
            <person name="Jones C.D."/>
            <person name="Jordan W.C."/>
            <person name="Karpen G.H."/>
            <person name="Kataoka E."/>
            <person name="Keightley P.D."/>
            <person name="Kheradpour P."/>
            <person name="Kirkness E.F."/>
            <person name="Koerich L.B."/>
            <person name="Kristiansen K."/>
            <person name="Kudrna D."/>
            <person name="Kulathinal R.J."/>
            <person name="Kumar S."/>
            <person name="Kwok R."/>
            <person name="Lander E."/>
            <person name="Langley C.H."/>
            <person name="Lapoint R."/>
            <person name="Lazzaro B.P."/>
            <person name="Lee S.J."/>
            <person name="Levesque L."/>
            <person name="Li R."/>
            <person name="Lin C.F."/>
            <person name="Lin M.F."/>
            <person name="Lindblad-Toh K."/>
            <person name="Llopart A."/>
            <person name="Long M."/>
            <person name="Low L."/>
            <person name="Lozovsky E."/>
            <person name="Lu J."/>
            <person name="Luo M."/>
            <person name="Machado C.A."/>
            <person name="Makalowski W."/>
            <person name="Marzo M."/>
            <person name="Matsuda M."/>
            <person name="Matzkin L."/>
            <person name="McAllister B."/>
            <person name="McBride C.S."/>
            <person name="McKernan B."/>
            <person name="McKernan K."/>
            <person name="Mendez-Lago M."/>
            <person name="Minx P."/>
            <person name="Mollenhauer M.U."/>
            <person name="Montooth K."/>
            <person name="Mount S.M."/>
            <person name="Mu X."/>
            <person name="Myers E."/>
            <person name="Negre B."/>
            <person name="Newfeld S."/>
            <person name="Nielsen R."/>
            <person name="Noor M.A."/>
            <person name="O'Grady P."/>
            <person name="Pachter L."/>
            <person name="Papaceit M."/>
            <person name="Parisi M.J."/>
            <person name="Parisi M."/>
            <person name="Parts L."/>
            <person name="Pedersen J.S."/>
            <person name="Pesole G."/>
            <person name="Phillippy A.M."/>
            <person name="Ponting C.P."/>
            <person name="Pop M."/>
            <person name="Porcelli D."/>
            <person name="Powell J.R."/>
            <person name="Prohaska S."/>
            <person name="Pruitt K."/>
            <person name="Puig M."/>
            <person name="Quesneville H."/>
            <person name="Ram K.R."/>
            <person name="Rand D."/>
            <person name="Rasmussen M.D."/>
            <person name="Reed L.K."/>
            <person name="Reenan R."/>
            <person name="Reily A."/>
            <person name="Remington K.A."/>
            <person name="Rieger T.T."/>
            <person name="Ritchie M.G."/>
            <person name="Robin C."/>
            <person name="Rogers Y.H."/>
            <person name="Rohde C."/>
            <person name="Rozas J."/>
            <person name="Rubenfield M.J."/>
            <person name="Ruiz A."/>
            <person name="Russo S."/>
            <person name="Salzberg S.L."/>
            <person name="Sanchez-Gracia A."/>
            <person name="Saranga D.J."/>
            <person name="Sato H."/>
            <person name="Schaeffer S.W."/>
            <person name="Schatz M.C."/>
            <person name="Schlenke T."/>
            <person name="Schwartz R."/>
            <person name="Segarra C."/>
            <person name="Singh R.S."/>
            <person name="Sirot L."/>
            <person name="Sirota M."/>
            <person name="Sisneros N.B."/>
            <person name="Smith C.D."/>
            <person name="Smith T.F."/>
            <person name="Spieth J."/>
            <person name="Stage D.E."/>
            <person name="Stark A."/>
            <person name="Stephan W."/>
            <person name="Strausberg R.L."/>
            <person name="Strempel S."/>
            <person name="Sturgill D."/>
            <person name="Sutton G."/>
            <person name="Sutton G.G."/>
            <person name="Tao W."/>
            <person name="Teichmann S."/>
            <person name="Tobari Y.N."/>
            <person name="Tomimura Y."/>
            <person name="Tsolas J.M."/>
            <person name="Valente V.L."/>
            <person name="Venter E."/>
            <person name="Venter J.C."/>
            <person name="Vicario S."/>
            <person name="Vieira F.G."/>
            <person name="Vilella A.J."/>
            <person name="Villasante A."/>
            <person name="Walenz B."/>
            <person name="Wang J."/>
            <person name="Wasserman M."/>
            <person name="Watts T."/>
            <person name="Wilson D."/>
            <person name="Wilson R.K."/>
            <person name="Wing R.A."/>
            <person name="Wolfner M.F."/>
            <person name="Wong A."/>
            <person name="Wong G.K."/>
            <person name="Wu C.I."/>
            <person name="Wu G."/>
            <person name="Yamamoto D."/>
            <person name="Yang H.P."/>
            <person name="Yang S.P."/>
            <person name="Yorke J.A."/>
            <person name="Yoshida K."/>
            <person name="Zdobnov E."/>
            <person name="Zhang P."/>
            <person name="Zhang Y."/>
            <person name="Zimin A.V."/>
            <person name="Baldwin J."/>
            <person name="Abdouelleil A."/>
            <person name="Abdulkadir J."/>
            <person name="Abebe A."/>
            <person name="Abera B."/>
            <person name="Abreu J."/>
            <person name="Acer S.C."/>
            <person name="Aftuck L."/>
            <person name="Alexander A."/>
            <person name="An P."/>
            <person name="Anderson E."/>
            <person name="Anderson S."/>
            <person name="Arachi H."/>
            <person name="Azer M."/>
            <person name="Bachantsang P."/>
            <person name="Barry A."/>
            <person name="Bayul T."/>
            <person name="Berlin A."/>
            <person name="Bessette D."/>
            <person name="Bloom T."/>
            <person name="Blye J."/>
            <person name="Boguslavskiy L."/>
            <person name="Bonnet C."/>
            <person name="Boukhgalter B."/>
            <person name="Bourzgui I."/>
            <person name="Brown A."/>
            <person name="Cahill P."/>
            <person name="Channer S."/>
            <person name="Cheshatsang Y."/>
            <person name="Chuda L."/>
            <person name="Citroen M."/>
            <person name="Collymore A."/>
            <person name="Cooke P."/>
            <person name="Costello M."/>
            <person name="D'Aco K."/>
            <person name="Daza R."/>
            <person name="De Haan G."/>
            <person name="DeGray S."/>
            <person name="DeMaso C."/>
            <person name="Dhargay N."/>
            <person name="Dooley K."/>
            <person name="Dooley E."/>
            <person name="Doricent M."/>
            <person name="Dorje P."/>
            <person name="Dorjee K."/>
            <person name="Dupes A."/>
            <person name="Elong R."/>
            <person name="Falk J."/>
            <person name="Farina A."/>
            <person name="Faro S."/>
            <person name="Ferguson D."/>
            <person name="Fisher S."/>
            <person name="Foley C.D."/>
            <person name="Franke A."/>
            <person name="Friedrich D."/>
            <person name="Gadbois L."/>
            <person name="Gearin G."/>
            <person name="Gearin C.R."/>
            <person name="Giannoukos G."/>
            <person name="Goode T."/>
            <person name="Graham J."/>
            <person name="Grandbois E."/>
            <person name="Grewal S."/>
            <person name="Gyaltsen K."/>
            <person name="Hafez N."/>
            <person name="Hagos B."/>
            <person name="Hall J."/>
            <person name="Henson C."/>
            <person name="Hollinger A."/>
            <person name="Honan T."/>
            <person name="Huard M.D."/>
            <person name="Hughes L."/>
            <person name="Hurhula B."/>
            <person name="Husby M.E."/>
            <person name="Kamat A."/>
            <person name="Kanga B."/>
            <person name="Kashin S."/>
            <person name="Khazanovich D."/>
            <person name="Kisner P."/>
            <person name="Lance K."/>
            <person name="Lara M."/>
            <person name="Lee W."/>
            <person name="Lennon N."/>
            <person name="Letendre F."/>
            <person name="LeVine R."/>
            <person name="Lipovsky A."/>
            <person name="Liu X."/>
            <person name="Liu J."/>
            <person name="Liu S."/>
            <person name="Lokyitsang T."/>
            <person name="Lokyitsang Y."/>
            <person name="Lubonja R."/>
            <person name="Lui A."/>
            <person name="MacDonald P."/>
            <person name="Magnisalis V."/>
            <person name="Maru K."/>
            <person name="Matthews C."/>
            <person name="McCusker W."/>
            <person name="McDonough S."/>
            <person name="Mehta T."/>
            <person name="Meldrim J."/>
            <person name="Meneus L."/>
            <person name="Mihai O."/>
            <person name="Mihalev A."/>
            <person name="Mihova T."/>
            <person name="Mittelman R."/>
            <person name="Mlenga V."/>
            <person name="Montmayeur A."/>
            <person name="Mulrain L."/>
            <person name="Navidi A."/>
            <person name="Naylor J."/>
            <person name="Negash T."/>
            <person name="Nguyen T."/>
            <person name="Nguyen N."/>
            <person name="Nicol R."/>
            <person name="Norbu C."/>
            <person name="Norbu N."/>
            <person name="Novod N."/>
            <person name="O'Neill B."/>
            <person name="Osman S."/>
            <person name="Markiewicz E."/>
            <person name="Oyono O.L."/>
            <person name="Patti C."/>
            <person name="Phunkhang P."/>
            <person name="Pierre F."/>
            <person name="Priest M."/>
            <person name="Raghuraman S."/>
            <person name="Rege F."/>
            <person name="Reyes R."/>
            <person name="Rise C."/>
            <person name="Rogov P."/>
            <person name="Ross K."/>
            <person name="Ryan E."/>
            <person name="Settipalli S."/>
            <person name="Shea T."/>
            <person name="Sherpa N."/>
            <person name="Shi L."/>
            <person name="Shih D."/>
            <person name="Sparrow T."/>
            <person name="Spaulding J."/>
            <person name="Stalker J."/>
            <person name="Stange-Thomann N."/>
            <person name="Stavropoulos S."/>
            <person name="Stone C."/>
            <person name="Strader C."/>
            <person name="Tesfaye S."/>
            <person name="Thomson T."/>
            <person name="Thoulutsang Y."/>
            <person name="Thoulutsang D."/>
            <person name="Topham K."/>
            <person name="Topping I."/>
            <person name="Tsamla T."/>
            <person name="Vassiliev H."/>
            <person name="Vo A."/>
            <person name="Wangchuk T."/>
            <person name="Wangdi T."/>
            <person name="Weiand M."/>
            <person name="Wilkinson J."/>
            <person name="Wilson A."/>
            <person name="Yadav S."/>
            <person name="Young G."/>
            <person name="Yu Q."/>
            <person name="Zembek L."/>
            <person name="Zhong D."/>
            <person name="Zimmer A."/>
            <person name="Zwirko Z."/>
            <person name="Jaffe D.B."/>
            <person name="Alvarez P."/>
            <person name="Brockman W."/>
            <person name="Butler J."/>
            <person name="Chin C."/>
            <person name="Gnerre S."/>
            <person name="Grabherr M."/>
            <person name="Kleber M."/>
            <person name="Mauceli E."/>
            <person name="MacCallum I."/>
        </authorList>
    </citation>
    <scope>NUCLEOTIDE SEQUENCE [LARGE SCALE GENOMIC DNA]</scope>
    <source>
        <strain evidence="3">white501</strain>
    </source>
</reference>
<name>B4R2V0_DROSI</name>
<dbReference type="GO" id="GO:0098554">
    <property type="term" value="C:cytoplasmic side of endoplasmic reticulum membrane"/>
    <property type="evidence" value="ECO:0007669"/>
    <property type="project" value="EnsemblMetazoa"/>
</dbReference>
<dbReference type="PANTHER" id="PTHR14387:SF7">
    <property type="entry name" value="THYROID ADENOMA-ASSOCIATED PROTEIN"/>
    <property type="match status" value="1"/>
</dbReference>
<dbReference type="InterPro" id="IPR056843">
    <property type="entry name" value="THADA-like_TPR"/>
</dbReference>
<dbReference type="Pfam" id="PF25150">
    <property type="entry name" value="TPR_Trm732"/>
    <property type="match status" value="1"/>
</dbReference>
<dbReference type="GO" id="GO:0019855">
    <property type="term" value="F:calcium channel inhibitor activity"/>
    <property type="evidence" value="ECO:0007669"/>
    <property type="project" value="EnsemblMetazoa"/>
</dbReference>
<dbReference type="PhylomeDB" id="B4R2V0"/>
<dbReference type="GO" id="GO:0032471">
    <property type="term" value="P:negative regulation of endoplasmic reticulum calcium ion concentration"/>
    <property type="evidence" value="ECO:0007669"/>
    <property type="project" value="EnsemblMetazoa"/>
</dbReference>
<dbReference type="AlphaFoldDB" id="B4R2V0"/>
<proteinExistence type="predicted"/>
<organism evidence="2 3">
    <name type="scientific">Drosophila simulans</name>
    <name type="common">Fruit fly</name>
    <dbReference type="NCBI Taxonomy" id="7240"/>
    <lineage>
        <taxon>Eukaryota</taxon>
        <taxon>Metazoa</taxon>
        <taxon>Ecdysozoa</taxon>
        <taxon>Arthropoda</taxon>
        <taxon>Hexapoda</taxon>
        <taxon>Insecta</taxon>
        <taxon>Pterygota</taxon>
        <taxon>Neoptera</taxon>
        <taxon>Endopterygota</taxon>
        <taxon>Diptera</taxon>
        <taxon>Brachycera</taxon>
        <taxon>Muscomorpha</taxon>
        <taxon>Ephydroidea</taxon>
        <taxon>Drosophilidae</taxon>
        <taxon>Drosophila</taxon>
        <taxon>Sophophora</taxon>
    </lineage>
</organism>
<dbReference type="SUPFAM" id="SSF48371">
    <property type="entry name" value="ARM repeat"/>
    <property type="match status" value="1"/>
</dbReference>
<dbReference type="EMBL" id="CM000366">
    <property type="protein sequence ID" value="EDX18427.1"/>
    <property type="molecule type" value="Genomic_DNA"/>
</dbReference>
<sequence length="1037" mass="117346">MNDLNLRVAALKLCAHPKRFAELRDALVPLPNTWIAAPHDFVLQFAAARSSAEQVQNFPFGREALGKQVHRFAPLLANALERYWADICDPTLELSPTRRNELYLYVQNALRFLVSLLAEWSDRLRLFEDQRFPGTANAVAQTVARHEDTPWDVRSIAGLLIGHLARFSGTFKAYVEDCSRPKAEQDVPVQMAALLVLRPVDYAENAALALAILKTILAVSEQKSTVTNLLVFISKHLFIYSKSLGEMHAHLPDDQKLLYQRILAQLQVFALQNISSDTDSVRHMSSALLHQVLQHAQAAGQEELFQVVYRQFEDRAAYLNASCMALEQLVAVAGVSKSIENCPSLFGAIFPRHLGSMMVSAHKTEPFAEWQSRWFGQLLAAIRVPEKRRQVIEELIAQAVQLEPTRLAQVLLPDARLPLSCKLAAILGVRQLSARRQNLLRGMKEEVEQALIGLDDHTRLLALRFLVETPRPSELLNADQMGAIELYVRHNANNPSAHLRQLGYGLLQKALKRVHFGLVEYRKSRTPASQEVLQFLIRLIRALAQNLFPSANYGRRWLSLRLLRDCLELSELVGITFSELGIELPTEALMACLGDSYEHNKVLAAQLLERFQSHSLFKPDEMIELLLSLRPSDSATGAFQLQVYCKASQVQSELPTPAHGGPSYEPLTFRALQWCLQHLREGLRLAQLDLGEAAKLNPLYGLLFASRHLLQQLKLRELAKEPEWRQYIDELVTMCLAVSSVDIEHFEFSRDIRRYFETLSREQREEVGQELYESPAVRSSILHMTKSSKNSCWSLQLAGRLAALQPLLRDPGLELNQLVQRCSEEHSIHQEAGLLLGLRRLIGESKILERKHWLPVLHYAQRLVHPGQPIYLRHQAAELCDLLARNHLRDQLGAGTTDVDIELVGRFTGLVLLLLHDDAEWVRHRAVQLVCGAGLRRRSGAEQEQEQAARAPLILPSALTPDFLDTMICELNLDDFNMVQRLVDIIAEPFTSADAMELFDKQENNHYCERNHVLTELWDARGRAHPPARTSLFNVTG</sequence>
<evidence type="ECO:0000313" key="2">
    <source>
        <dbReference type="EMBL" id="EDX18427.1"/>
    </source>
</evidence>
<evidence type="ECO:0000313" key="3">
    <source>
        <dbReference type="Proteomes" id="UP000000304"/>
    </source>
</evidence>
<keyword evidence="3" id="KW-1185">Reference proteome</keyword>